<evidence type="ECO:0000259" key="5">
    <source>
        <dbReference type="Pfam" id="PF07701"/>
    </source>
</evidence>
<evidence type="ECO:0000313" key="7">
    <source>
        <dbReference type="WBParaSite" id="Hba_05289"/>
    </source>
</evidence>
<keyword evidence="6" id="KW-1185">Reference proteome</keyword>
<dbReference type="Gene3D" id="6.10.250.780">
    <property type="match status" value="1"/>
</dbReference>
<keyword evidence="4" id="KW-0175">Coiled coil</keyword>
<sequence>MKSHNFMIKTAFGTKIYPDIHKILNNNLVQLVPLKIHFRDTELSNRHILLIASASGLWYLQLEANNEQLEAMAKELEDEKNKTDLILKDMLPTAIATQLMNGEHIEACEILELILGMIISFITSYSHIASIFQFAKIRYLRCNNIGIGEKYIQFRYICLNESKYIQWRPGQLVAKCTRCTINCNLLLSDLSCILIRDSQSASNCYSVQCNFLKYLFI</sequence>
<feature type="coiled-coil region" evidence="4">
    <location>
        <begin position="59"/>
        <end position="86"/>
    </location>
</feature>
<reference evidence="7" key="1">
    <citation type="submission" date="2016-11" db="UniProtKB">
        <authorList>
            <consortium name="WormBaseParasite"/>
        </authorList>
    </citation>
    <scope>IDENTIFICATION</scope>
</reference>
<evidence type="ECO:0000256" key="1">
    <source>
        <dbReference type="ARBA" id="ARBA00012202"/>
    </source>
</evidence>
<keyword evidence="3" id="KW-0141">cGMP biosynthesis</keyword>
<evidence type="ECO:0000256" key="2">
    <source>
        <dbReference type="ARBA" id="ARBA00022741"/>
    </source>
</evidence>
<feature type="domain" description="Haem NO binding associated" evidence="5">
    <location>
        <begin position="59"/>
        <end position="99"/>
    </location>
</feature>
<dbReference type="Proteomes" id="UP000095283">
    <property type="component" value="Unplaced"/>
</dbReference>
<dbReference type="EC" id="4.6.1.2" evidence="1"/>
<proteinExistence type="predicted"/>
<dbReference type="WBParaSite" id="Hba_05289">
    <property type="protein sequence ID" value="Hba_05289"/>
    <property type="gene ID" value="Hba_05289"/>
</dbReference>
<evidence type="ECO:0000256" key="4">
    <source>
        <dbReference type="SAM" id="Coils"/>
    </source>
</evidence>
<accession>A0A1I7WJT1</accession>
<evidence type="ECO:0000256" key="3">
    <source>
        <dbReference type="ARBA" id="ARBA00023293"/>
    </source>
</evidence>
<keyword evidence="2" id="KW-0547">Nucleotide-binding</keyword>
<dbReference type="Pfam" id="PF07701">
    <property type="entry name" value="HNOBA"/>
    <property type="match status" value="1"/>
</dbReference>
<evidence type="ECO:0000313" key="6">
    <source>
        <dbReference type="Proteomes" id="UP000095283"/>
    </source>
</evidence>
<organism evidence="6 7">
    <name type="scientific">Heterorhabditis bacteriophora</name>
    <name type="common">Entomopathogenic nematode worm</name>
    <dbReference type="NCBI Taxonomy" id="37862"/>
    <lineage>
        <taxon>Eukaryota</taxon>
        <taxon>Metazoa</taxon>
        <taxon>Ecdysozoa</taxon>
        <taxon>Nematoda</taxon>
        <taxon>Chromadorea</taxon>
        <taxon>Rhabditida</taxon>
        <taxon>Rhabditina</taxon>
        <taxon>Rhabditomorpha</taxon>
        <taxon>Strongyloidea</taxon>
        <taxon>Heterorhabditidae</taxon>
        <taxon>Heterorhabditis</taxon>
    </lineage>
</organism>
<dbReference type="GO" id="GO:0000166">
    <property type="term" value="F:nucleotide binding"/>
    <property type="evidence" value="ECO:0007669"/>
    <property type="project" value="UniProtKB-KW"/>
</dbReference>
<protein>
    <recommendedName>
        <fullName evidence="1">guanylate cyclase</fullName>
        <ecNumber evidence="1">4.6.1.2</ecNumber>
    </recommendedName>
</protein>
<name>A0A1I7WJT1_HETBA</name>
<dbReference type="GO" id="GO:0004383">
    <property type="term" value="F:guanylate cyclase activity"/>
    <property type="evidence" value="ECO:0007669"/>
    <property type="project" value="UniProtKB-EC"/>
</dbReference>
<dbReference type="InterPro" id="IPR011645">
    <property type="entry name" value="HNOB_dom_associated"/>
</dbReference>
<dbReference type="AlphaFoldDB" id="A0A1I7WJT1"/>